<dbReference type="EMBL" id="CP104965">
    <property type="protein sequence ID" value="UXN70588.1"/>
    <property type="molecule type" value="Genomic_DNA"/>
</dbReference>
<organism evidence="2 3">
    <name type="scientific">Devosia neptuniae</name>
    <dbReference type="NCBI Taxonomy" id="191302"/>
    <lineage>
        <taxon>Bacteria</taxon>
        <taxon>Pseudomonadati</taxon>
        <taxon>Pseudomonadota</taxon>
        <taxon>Alphaproteobacteria</taxon>
        <taxon>Hyphomicrobiales</taxon>
        <taxon>Devosiaceae</taxon>
        <taxon>Devosia</taxon>
    </lineage>
</organism>
<dbReference type="RefSeq" id="WP_262169711.1">
    <property type="nucleotide sequence ID" value="NZ_CP104965.1"/>
</dbReference>
<accession>A0ABY6CKN7</accession>
<evidence type="ECO:0000313" key="3">
    <source>
        <dbReference type="Proteomes" id="UP001061862"/>
    </source>
</evidence>
<gene>
    <name evidence="2" type="ORF">N8A98_05180</name>
</gene>
<evidence type="ECO:0000256" key="1">
    <source>
        <dbReference type="SAM" id="Phobius"/>
    </source>
</evidence>
<keyword evidence="1" id="KW-0812">Transmembrane</keyword>
<feature type="transmembrane region" description="Helical" evidence="1">
    <location>
        <begin position="48"/>
        <end position="66"/>
    </location>
</feature>
<reference evidence="2 3" key="1">
    <citation type="submission" date="2022-09" db="EMBL/GenBank/DDBJ databases">
        <title>Interaction between co-microsymbionts with complementary sets of symbiotic genes in legume-rhizobium systems.</title>
        <authorList>
            <person name="Safronova V."/>
            <person name="Sazanova A."/>
            <person name="Afonin A."/>
            <person name="Chirak E."/>
        </authorList>
    </citation>
    <scope>NUCLEOTIDE SEQUENCE [LARGE SCALE GENOMIC DNA]</scope>
    <source>
        <strain evidence="2 3">A18/4-1</strain>
    </source>
</reference>
<keyword evidence="1" id="KW-0472">Membrane</keyword>
<evidence type="ECO:0000313" key="2">
    <source>
        <dbReference type="EMBL" id="UXN70588.1"/>
    </source>
</evidence>
<proteinExistence type="predicted"/>
<sequence length="257" mass="27588">MRAHLPAIIAGGTVLALLVFWTGAVSVTGVSSDTPHGVAEYVLERYQTLLTGFVAIAAAMVGASAVQAQIMHADKLTEQARIRKMRATRAMLPLSLSKLMEYAEASLDALNLLRPQCVGQVLPCPVPAPAVPATLPDDALGLMRDYVEHADDGVAENLAKLIARLQVQHSRTAEVIRHAAGVEARATPMLLNLESYVIDCAEIYARASALFDHARGSDQPPEEVTGANVVSAMNLMGMNDFDDATIYTRVINRANWS</sequence>
<name>A0ABY6CKN7_9HYPH</name>
<dbReference type="Proteomes" id="UP001061862">
    <property type="component" value="Chromosome"/>
</dbReference>
<keyword evidence="3" id="KW-1185">Reference proteome</keyword>
<keyword evidence="1" id="KW-1133">Transmembrane helix</keyword>
<protein>
    <submittedName>
        <fullName evidence="2">Uncharacterized protein</fullName>
    </submittedName>
</protein>